<organism evidence="1 2">
    <name type="scientific">Ixodes persulcatus</name>
    <name type="common">Taiga tick</name>
    <dbReference type="NCBI Taxonomy" id="34615"/>
    <lineage>
        <taxon>Eukaryota</taxon>
        <taxon>Metazoa</taxon>
        <taxon>Ecdysozoa</taxon>
        <taxon>Arthropoda</taxon>
        <taxon>Chelicerata</taxon>
        <taxon>Arachnida</taxon>
        <taxon>Acari</taxon>
        <taxon>Parasitiformes</taxon>
        <taxon>Ixodida</taxon>
        <taxon>Ixodoidea</taxon>
        <taxon>Ixodidae</taxon>
        <taxon>Ixodinae</taxon>
        <taxon>Ixodes</taxon>
    </lineage>
</organism>
<gene>
    <name evidence="1" type="ORF">HPB47_024841</name>
</gene>
<sequence length="159" mass="18191">GNTMLMLKSHNELMVPATERQALGKKNDTDEKTVSLQNITKESDQLAADLHNMEIAFARRSKRSLQNETISKQQLAEHRERVEKNNHMFNMLKATTEKCLGGASKEIEDSQKNFQADITVVKGQLKKAEMQTSCLEKYLEQKTEQNAKLTKLYDDLFSQ</sequence>
<evidence type="ECO:0000313" key="2">
    <source>
        <dbReference type="Proteomes" id="UP000805193"/>
    </source>
</evidence>
<accession>A0AC60Q5I5</accession>
<keyword evidence="2" id="KW-1185">Reference proteome</keyword>
<feature type="non-terminal residue" evidence="1">
    <location>
        <position position="1"/>
    </location>
</feature>
<reference evidence="1 2" key="1">
    <citation type="journal article" date="2020" name="Cell">
        <title>Large-Scale Comparative Analyses of Tick Genomes Elucidate Their Genetic Diversity and Vector Capacities.</title>
        <authorList>
            <consortium name="Tick Genome and Microbiome Consortium (TIGMIC)"/>
            <person name="Jia N."/>
            <person name="Wang J."/>
            <person name="Shi W."/>
            <person name="Du L."/>
            <person name="Sun Y."/>
            <person name="Zhan W."/>
            <person name="Jiang J.F."/>
            <person name="Wang Q."/>
            <person name="Zhang B."/>
            <person name="Ji P."/>
            <person name="Bell-Sakyi L."/>
            <person name="Cui X.M."/>
            <person name="Yuan T.T."/>
            <person name="Jiang B.G."/>
            <person name="Yang W.F."/>
            <person name="Lam T.T."/>
            <person name="Chang Q.C."/>
            <person name="Ding S.J."/>
            <person name="Wang X.J."/>
            <person name="Zhu J.G."/>
            <person name="Ruan X.D."/>
            <person name="Zhao L."/>
            <person name="Wei J.T."/>
            <person name="Ye R.Z."/>
            <person name="Que T.C."/>
            <person name="Du C.H."/>
            <person name="Zhou Y.H."/>
            <person name="Cheng J.X."/>
            <person name="Dai P.F."/>
            <person name="Guo W.B."/>
            <person name="Han X.H."/>
            <person name="Huang E.J."/>
            <person name="Li L.F."/>
            <person name="Wei W."/>
            <person name="Gao Y.C."/>
            <person name="Liu J.Z."/>
            <person name="Shao H.Z."/>
            <person name="Wang X."/>
            <person name="Wang C.C."/>
            <person name="Yang T.C."/>
            <person name="Huo Q.B."/>
            <person name="Li W."/>
            <person name="Chen H.Y."/>
            <person name="Chen S.E."/>
            <person name="Zhou L.G."/>
            <person name="Ni X.B."/>
            <person name="Tian J.H."/>
            <person name="Sheng Y."/>
            <person name="Liu T."/>
            <person name="Pan Y.S."/>
            <person name="Xia L.Y."/>
            <person name="Li J."/>
            <person name="Zhao F."/>
            <person name="Cao W.C."/>
        </authorList>
    </citation>
    <scope>NUCLEOTIDE SEQUENCE [LARGE SCALE GENOMIC DNA]</scope>
    <source>
        <strain evidence="1">Iper-2018</strain>
    </source>
</reference>
<name>A0AC60Q5I5_IXOPE</name>
<proteinExistence type="predicted"/>
<comment type="caution">
    <text evidence="1">The sequence shown here is derived from an EMBL/GenBank/DDBJ whole genome shotgun (WGS) entry which is preliminary data.</text>
</comment>
<evidence type="ECO:0000313" key="1">
    <source>
        <dbReference type="EMBL" id="KAG0428167.1"/>
    </source>
</evidence>
<protein>
    <submittedName>
        <fullName evidence="1">Uncharacterized protein</fullName>
    </submittedName>
</protein>
<dbReference type="Proteomes" id="UP000805193">
    <property type="component" value="Unassembled WGS sequence"/>
</dbReference>
<dbReference type="EMBL" id="JABSTQ010009559">
    <property type="protein sequence ID" value="KAG0428167.1"/>
    <property type="molecule type" value="Genomic_DNA"/>
</dbReference>